<protein>
    <recommendedName>
        <fullName evidence="3">Reverse transcriptase domain-containing protein</fullName>
    </recommendedName>
</protein>
<evidence type="ECO:0000256" key="1">
    <source>
        <dbReference type="SAM" id="MobiDB-lite"/>
    </source>
</evidence>
<feature type="domain" description="Reverse transcriptase" evidence="3">
    <location>
        <begin position="413"/>
        <end position="623"/>
    </location>
</feature>
<reference evidence="4" key="1">
    <citation type="submission" date="2023-07" db="EMBL/GenBank/DDBJ databases">
        <title>A chromosome-level genome assembly of Lolium multiflorum.</title>
        <authorList>
            <person name="Chen Y."/>
            <person name="Copetti D."/>
            <person name="Kolliker R."/>
            <person name="Studer B."/>
        </authorList>
    </citation>
    <scope>NUCLEOTIDE SEQUENCE</scope>
    <source>
        <strain evidence="4">02402/16</strain>
        <tissue evidence="4">Leaf</tissue>
    </source>
</reference>
<evidence type="ECO:0000313" key="5">
    <source>
        <dbReference type="Proteomes" id="UP001231189"/>
    </source>
</evidence>
<dbReference type="InterPro" id="IPR000477">
    <property type="entry name" value="RT_dom"/>
</dbReference>
<feature type="region of interest" description="Disordered" evidence="1">
    <location>
        <begin position="242"/>
        <end position="324"/>
    </location>
</feature>
<dbReference type="PROSITE" id="PS50878">
    <property type="entry name" value="RT_POL"/>
    <property type="match status" value="1"/>
</dbReference>
<keyword evidence="5" id="KW-1185">Reference proteome</keyword>
<organism evidence="4 5">
    <name type="scientific">Lolium multiflorum</name>
    <name type="common">Italian ryegrass</name>
    <name type="synonym">Lolium perenne subsp. multiflorum</name>
    <dbReference type="NCBI Taxonomy" id="4521"/>
    <lineage>
        <taxon>Eukaryota</taxon>
        <taxon>Viridiplantae</taxon>
        <taxon>Streptophyta</taxon>
        <taxon>Embryophyta</taxon>
        <taxon>Tracheophyta</taxon>
        <taxon>Spermatophyta</taxon>
        <taxon>Magnoliopsida</taxon>
        <taxon>Liliopsida</taxon>
        <taxon>Poales</taxon>
        <taxon>Poaceae</taxon>
        <taxon>BOP clade</taxon>
        <taxon>Pooideae</taxon>
        <taxon>Poodae</taxon>
        <taxon>Poeae</taxon>
        <taxon>Poeae Chloroplast Group 2 (Poeae type)</taxon>
        <taxon>Loliodinae</taxon>
        <taxon>Loliinae</taxon>
        <taxon>Lolium</taxon>
    </lineage>
</organism>
<keyword evidence="2" id="KW-0732">Signal</keyword>
<dbReference type="InterPro" id="IPR043502">
    <property type="entry name" value="DNA/RNA_pol_sf"/>
</dbReference>
<proteinExistence type="predicted"/>
<dbReference type="PANTHER" id="PTHR31635">
    <property type="entry name" value="REVERSE TRANSCRIPTASE DOMAIN-CONTAINING PROTEIN-RELATED"/>
    <property type="match status" value="1"/>
</dbReference>
<evidence type="ECO:0000259" key="3">
    <source>
        <dbReference type="PROSITE" id="PS50878"/>
    </source>
</evidence>
<feature type="signal peptide" evidence="2">
    <location>
        <begin position="1"/>
        <end position="19"/>
    </location>
</feature>
<feature type="compositionally biased region" description="Basic and acidic residues" evidence="1">
    <location>
        <begin position="45"/>
        <end position="55"/>
    </location>
</feature>
<dbReference type="EMBL" id="JAUUTY010000006">
    <property type="protein sequence ID" value="KAK1618067.1"/>
    <property type="molecule type" value="Genomic_DNA"/>
</dbReference>
<dbReference type="Proteomes" id="UP001231189">
    <property type="component" value="Unassembled WGS sequence"/>
</dbReference>
<sequence length="623" mass="68785">MHHHVLETLLAPLVMLVPAKDEDEHDNVRNVTRPDAPSDAQARQHAHDRDTERARAPRCPVDSVLPSCSPCTSPIPSTSAPSQTTPLDHGNPASGLKNPGVDIHVPVELPVVVVGIGAQLALDPVIADLNGLDGEVAAAEVQEAPAMVANVAPLIVNEVAAGDMQDVHGDLVAPDAAVMDVLMEEQDIVAGVPLHDLGVEGSLVLVPFVPKRSWESAFVDNAHLSAFDGSVPVDVQQHEPPIAATRPVTSGPFAIGVSADKKNRGRQKKQKTVVQDGPRRFTRSQLVLDGHRAPVTPGLQTRPRKRSKKSEVPQGSSVAPATPREAPAEAWTACYKNRMGTSVGIQMRFDLQRLIPIVEGLEDIVVPFTIEEMDVVVKSMPPDKALGPDGFNGFFMKKCWSIIKEDYYTLAMDFHHQCTSVENINSSYITLVPKTTSPEKINDFRPISLTNTGVKFLSKMVADRLQLKMVSCVHKNQYGFIKGRTIHDCLGWYFEYLHQCKMSKREIVVLKLDFVKAFDSIEHEALYLVLTRMGFPELFISWAKSLLWNFCSVVMEFLEETSDVREVSGRVILCLPYFLLGAELLQYIINDLKDRGVLQLPIPIHQQDFPIVRYADDTILVLQ</sequence>
<gene>
    <name evidence="4" type="ORF">QYE76_023584</name>
</gene>
<dbReference type="SUPFAM" id="SSF56672">
    <property type="entry name" value="DNA/RNA polymerases"/>
    <property type="match status" value="1"/>
</dbReference>
<accession>A0AAD8RBP2</accession>
<name>A0AAD8RBP2_LOLMU</name>
<comment type="caution">
    <text evidence="4">The sequence shown here is derived from an EMBL/GenBank/DDBJ whole genome shotgun (WGS) entry which is preliminary data.</text>
</comment>
<dbReference type="Pfam" id="PF00078">
    <property type="entry name" value="RVT_1"/>
    <property type="match status" value="1"/>
</dbReference>
<feature type="chain" id="PRO_5042171681" description="Reverse transcriptase domain-containing protein" evidence="2">
    <location>
        <begin position="20"/>
        <end position="623"/>
    </location>
</feature>
<dbReference type="CDD" id="cd01650">
    <property type="entry name" value="RT_nLTR_like"/>
    <property type="match status" value="1"/>
</dbReference>
<dbReference type="AlphaFoldDB" id="A0AAD8RBP2"/>
<feature type="region of interest" description="Disordered" evidence="1">
    <location>
        <begin position="24"/>
        <end position="97"/>
    </location>
</feature>
<dbReference type="PANTHER" id="PTHR31635:SF196">
    <property type="entry name" value="REVERSE TRANSCRIPTASE DOMAIN-CONTAINING PROTEIN-RELATED"/>
    <property type="match status" value="1"/>
</dbReference>
<evidence type="ECO:0000313" key="4">
    <source>
        <dbReference type="EMBL" id="KAK1618067.1"/>
    </source>
</evidence>
<evidence type="ECO:0000256" key="2">
    <source>
        <dbReference type="SAM" id="SignalP"/>
    </source>
</evidence>
<feature type="compositionally biased region" description="Low complexity" evidence="1">
    <location>
        <begin position="66"/>
        <end position="86"/>
    </location>
</feature>